<evidence type="ECO:0000256" key="1">
    <source>
        <dbReference type="SAM" id="Phobius"/>
    </source>
</evidence>
<dbReference type="RefSeq" id="XP_056069713.1">
    <property type="nucleotide sequence ID" value="XM_056215466.1"/>
</dbReference>
<dbReference type="GeneID" id="80910227"/>
<keyword evidence="1" id="KW-0812">Transmembrane</keyword>
<protein>
    <submittedName>
        <fullName evidence="2">Uncharacterized protein</fullName>
    </submittedName>
</protein>
<dbReference type="OrthoDB" id="5342924at2759"/>
<keyword evidence="1" id="KW-1133">Transmembrane helix</keyword>
<dbReference type="AlphaFoldDB" id="A0A9W9C9S1"/>
<dbReference type="Proteomes" id="UP001140513">
    <property type="component" value="Unassembled WGS sequence"/>
</dbReference>
<name>A0A9W9C9S1_9PLEO</name>
<feature type="transmembrane region" description="Helical" evidence="1">
    <location>
        <begin position="455"/>
        <end position="476"/>
    </location>
</feature>
<dbReference type="EMBL" id="JAPEUX010000005">
    <property type="protein sequence ID" value="KAJ4351357.1"/>
    <property type="molecule type" value="Genomic_DNA"/>
</dbReference>
<evidence type="ECO:0000313" key="3">
    <source>
        <dbReference type="Proteomes" id="UP001140513"/>
    </source>
</evidence>
<sequence>MIPTLGWFEMRDQNWDRNSKIAYLAKPSELWPTVFNATLTGNTTQDAGCLSDPLSLSMGCPSSGFADIAEWFIGATYTAARNSPTFNDVFSNAKRAVSFGIVPRWEDARRAVSTTGATVTVVTELTALTLGTFFNYATRNNIGGTRDVLYPRFRIAQDTPTYQPVVHVNCVSDLVKSDRDMRNATFPPIRSPWADDAAYVDDPFVLNTDDPIWDGLPDLQSRFKWFKDTRNIASSSLLALAIVPVEGTNVTVESFQSSGVVACSIDARWAGSAAYFEPKNSTAVSSNVTDYLISSLDSWYRPENRAKFALSELPLNLNLDWAAYLNAKTNQSAYGNEEYAPAIETLLDTPTSVRSNNITSYMAPNITTASLNGAIEESVATLIGIIVADGISRLVDNGHIPWLISESPGEDATFTALWSFIAQNVAYTGLQPEYLLQVMFDRYGYGYRFRSTSSWAAMSALFLYAMITLAYMMVVVTMHIRKRYVGSDGWDNVGDILALAMNSAQSATLYGTSGGIDNGDTWQAIVKVREIGDHHLELQFDADRQGDGGKMVTVGKKYY</sequence>
<comment type="caution">
    <text evidence="2">The sequence shown here is derived from an EMBL/GenBank/DDBJ whole genome shotgun (WGS) entry which is preliminary data.</text>
</comment>
<keyword evidence="3" id="KW-1185">Reference proteome</keyword>
<reference evidence="2" key="1">
    <citation type="submission" date="2022-10" db="EMBL/GenBank/DDBJ databases">
        <title>Tapping the CABI collections for fungal endophytes: first genome assemblies for Collariella, Neodidymelliopsis, Ascochyta clinopodiicola, Didymella pomorum, Didymosphaeria variabile, Neocosmospora piperis and Neocucurbitaria cava.</title>
        <authorList>
            <person name="Hill R."/>
        </authorList>
    </citation>
    <scope>NUCLEOTIDE SEQUENCE</scope>
    <source>
        <strain evidence="2">IMI 356815</strain>
    </source>
</reference>
<evidence type="ECO:0000313" key="2">
    <source>
        <dbReference type="EMBL" id="KAJ4351357.1"/>
    </source>
</evidence>
<organism evidence="2 3">
    <name type="scientific">Didymosphaeria variabile</name>
    <dbReference type="NCBI Taxonomy" id="1932322"/>
    <lineage>
        <taxon>Eukaryota</taxon>
        <taxon>Fungi</taxon>
        <taxon>Dikarya</taxon>
        <taxon>Ascomycota</taxon>
        <taxon>Pezizomycotina</taxon>
        <taxon>Dothideomycetes</taxon>
        <taxon>Pleosporomycetidae</taxon>
        <taxon>Pleosporales</taxon>
        <taxon>Massarineae</taxon>
        <taxon>Didymosphaeriaceae</taxon>
        <taxon>Didymosphaeria</taxon>
    </lineage>
</organism>
<proteinExistence type="predicted"/>
<gene>
    <name evidence="2" type="ORF">N0V89_006697</name>
</gene>
<keyword evidence="1" id="KW-0472">Membrane</keyword>
<accession>A0A9W9C9S1</accession>